<accession>A0ABD3WQ10</accession>
<keyword evidence="3" id="KW-1185">Reference proteome</keyword>
<keyword evidence="1" id="KW-0812">Transmembrane</keyword>
<dbReference type="InterPro" id="IPR019169">
    <property type="entry name" value="Transmembrane_26"/>
</dbReference>
<dbReference type="Proteomes" id="UP001634394">
    <property type="component" value="Unassembled WGS sequence"/>
</dbReference>
<proteinExistence type="predicted"/>
<comment type="caution">
    <text evidence="2">The sequence shown here is derived from an EMBL/GenBank/DDBJ whole genome shotgun (WGS) entry which is preliminary data.</text>
</comment>
<evidence type="ECO:0000256" key="1">
    <source>
        <dbReference type="SAM" id="Phobius"/>
    </source>
</evidence>
<name>A0ABD3WQ10_SINWO</name>
<keyword evidence="1" id="KW-0472">Membrane</keyword>
<dbReference type="PANTHER" id="PTHR22168">
    <property type="entry name" value="TMEM26 PROTEIN"/>
    <property type="match status" value="1"/>
</dbReference>
<feature type="transmembrane region" description="Helical" evidence="1">
    <location>
        <begin position="104"/>
        <end position="125"/>
    </location>
</feature>
<dbReference type="AlphaFoldDB" id="A0ABD3WQ10"/>
<organism evidence="2 3">
    <name type="scientific">Sinanodonta woodiana</name>
    <name type="common">Chinese pond mussel</name>
    <name type="synonym">Anodonta woodiana</name>
    <dbReference type="NCBI Taxonomy" id="1069815"/>
    <lineage>
        <taxon>Eukaryota</taxon>
        <taxon>Metazoa</taxon>
        <taxon>Spiralia</taxon>
        <taxon>Lophotrochozoa</taxon>
        <taxon>Mollusca</taxon>
        <taxon>Bivalvia</taxon>
        <taxon>Autobranchia</taxon>
        <taxon>Heteroconchia</taxon>
        <taxon>Palaeoheterodonta</taxon>
        <taxon>Unionida</taxon>
        <taxon>Unionoidea</taxon>
        <taxon>Unionidae</taxon>
        <taxon>Unioninae</taxon>
        <taxon>Sinanodonta</taxon>
    </lineage>
</organism>
<sequence>MYFIQSKNTVSANGGPNSSMNMAGFVLHTEEKDQDVAVKRFPFSWLSVSQAILARLMLIGHNVIAVWRVTVVYQSPIYWVMLLTNILILGEGQHVLLKRNGIEFTWWCPAFFFYLTSTLPTVWLLQLNLQYNYIYSLSGPSSTSPYVHLKGMTDDTNMTVYTLSATINVTNVTVSTLTTTGPVRNIT</sequence>
<protein>
    <submittedName>
        <fullName evidence="2">Uncharacterized protein</fullName>
    </submittedName>
</protein>
<feature type="transmembrane region" description="Helical" evidence="1">
    <location>
        <begin position="77"/>
        <end position="97"/>
    </location>
</feature>
<evidence type="ECO:0000313" key="3">
    <source>
        <dbReference type="Proteomes" id="UP001634394"/>
    </source>
</evidence>
<evidence type="ECO:0000313" key="2">
    <source>
        <dbReference type="EMBL" id="KAL3875426.1"/>
    </source>
</evidence>
<keyword evidence="1" id="KW-1133">Transmembrane helix</keyword>
<reference evidence="2 3" key="1">
    <citation type="submission" date="2024-11" db="EMBL/GenBank/DDBJ databases">
        <title>Chromosome-level genome assembly of the freshwater bivalve Anodonta woodiana.</title>
        <authorList>
            <person name="Chen X."/>
        </authorList>
    </citation>
    <scope>NUCLEOTIDE SEQUENCE [LARGE SCALE GENOMIC DNA]</scope>
    <source>
        <strain evidence="2">MN2024</strain>
        <tissue evidence="2">Gills</tissue>
    </source>
</reference>
<dbReference type="EMBL" id="JBJQND010000005">
    <property type="protein sequence ID" value="KAL3875426.1"/>
    <property type="molecule type" value="Genomic_DNA"/>
</dbReference>
<dbReference type="Pfam" id="PF09772">
    <property type="entry name" value="Tmem26"/>
    <property type="match status" value="1"/>
</dbReference>
<gene>
    <name evidence="2" type="ORF">ACJMK2_033374</name>
</gene>